<dbReference type="EMBL" id="LASV01000107">
    <property type="protein sequence ID" value="KKA23226.1"/>
    <property type="molecule type" value="Genomic_DNA"/>
</dbReference>
<evidence type="ECO:0000256" key="6">
    <source>
        <dbReference type="ARBA" id="ARBA00048655"/>
    </source>
</evidence>
<keyword evidence="11" id="KW-1185">Reference proteome</keyword>
<feature type="compositionally biased region" description="Basic and acidic residues" evidence="7">
    <location>
        <begin position="391"/>
        <end position="406"/>
    </location>
</feature>
<evidence type="ECO:0000256" key="1">
    <source>
        <dbReference type="ARBA" id="ARBA00004141"/>
    </source>
</evidence>
<dbReference type="PROSITE" id="PS50850">
    <property type="entry name" value="MFS"/>
    <property type="match status" value="1"/>
</dbReference>
<evidence type="ECO:0000256" key="8">
    <source>
        <dbReference type="SAM" id="Phobius"/>
    </source>
</evidence>
<evidence type="ECO:0000313" key="11">
    <source>
        <dbReference type="Proteomes" id="UP000053958"/>
    </source>
</evidence>
<name>A0A0F4YZH1_RASE3</name>
<keyword evidence="5 8" id="KW-0472">Membrane</keyword>
<dbReference type="Pfam" id="PF03881">
    <property type="entry name" value="Fructosamin_kin"/>
    <property type="match status" value="1"/>
</dbReference>
<gene>
    <name evidence="10" type="ORF">T310_2719</name>
</gene>
<dbReference type="SUPFAM" id="SSF103473">
    <property type="entry name" value="MFS general substrate transporter"/>
    <property type="match status" value="1"/>
</dbReference>
<feature type="domain" description="Major facilitator superfamily (MFS) profile" evidence="9">
    <location>
        <begin position="434"/>
        <end position="884"/>
    </location>
</feature>
<comment type="catalytic activity">
    <reaction evidence="6">
        <text>N(6)-D-ribulosyl-L-lysyl-[protein] + ATP = N(6)-(3-O-phospho-D-ribulosyl)-L-lysyl-[protein] + ADP + H(+)</text>
        <dbReference type="Rhea" id="RHEA:48432"/>
        <dbReference type="Rhea" id="RHEA-COMP:12103"/>
        <dbReference type="Rhea" id="RHEA-COMP:12104"/>
        <dbReference type="ChEBI" id="CHEBI:15378"/>
        <dbReference type="ChEBI" id="CHEBI:30616"/>
        <dbReference type="ChEBI" id="CHEBI:90418"/>
        <dbReference type="ChEBI" id="CHEBI:90420"/>
        <dbReference type="ChEBI" id="CHEBI:456216"/>
        <dbReference type="EC" id="2.7.1.172"/>
    </reaction>
    <physiologicalReaction direction="left-to-right" evidence="6">
        <dbReference type="Rhea" id="RHEA:48433"/>
    </physiologicalReaction>
</comment>
<evidence type="ECO:0000313" key="10">
    <source>
        <dbReference type="EMBL" id="KKA23226.1"/>
    </source>
</evidence>
<dbReference type="Gene3D" id="1.20.1250.20">
    <property type="entry name" value="MFS general substrate transporter like domains"/>
    <property type="match status" value="1"/>
</dbReference>
<dbReference type="PRINTS" id="PR01036">
    <property type="entry name" value="TCRTETB"/>
</dbReference>
<feature type="region of interest" description="Disordered" evidence="7">
    <location>
        <begin position="383"/>
        <end position="424"/>
    </location>
</feature>
<evidence type="ECO:0000259" key="9">
    <source>
        <dbReference type="PROSITE" id="PS50850"/>
    </source>
</evidence>
<dbReference type="InterPro" id="IPR011701">
    <property type="entry name" value="MFS"/>
</dbReference>
<evidence type="ECO:0000256" key="4">
    <source>
        <dbReference type="ARBA" id="ARBA00022989"/>
    </source>
</evidence>
<feature type="transmembrane region" description="Helical" evidence="8">
    <location>
        <begin position="468"/>
        <end position="488"/>
    </location>
</feature>
<dbReference type="GO" id="GO:0102193">
    <property type="term" value="F:protein-ribulosamine 3-kinase activity"/>
    <property type="evidence" value="ECO:0007669"/>
    <property type="project" value="UniProtKB-EC"/>
</dbReference>
<reference evidence="10 11" key="1">
    <citation type="submission" date="2015-04" db="EMBL/GenBank/DDBJ databases">
        <authorList>
            <person name="Heijne W.H."/>
            <person name="Fedorova N.D."/>
            <person name="Nierman W.C."/>
            <person name="Vollebregt A.W."/>
            <person name="Zhao Z."/>
            <person name="Wu L."/>
            <person name="Kumar M."/>
            <person name="Stam H."/>
            <person name="van den Berg M.A."/>
            <person name="Pel H.J."/>
        </authorList>
    </citation>
    <scope>NUCLEOTIDE SEQUENCE [LARGE SCALE GENOMIC DNA]</scope>
    <source>
        <strain evidence="10 11">CBS 393.64</strain>
    </source>
</reference>
<dbReference type="GeneID" id="25315070"/>
<feature type="transmembrane region" description="Helical" evidence="8">
    <location>
        <begin position="859"/>
        <end position="880"/>
    </location>
</feature>
<proteinExistence type="predicted"/>
<dbReference type="Proteomes" id="UP000053958">
    <property type="component" value="Unassembled WGS sequence"/>
</dbReference>
<feature type="transmembrane region" description="Helical" evidence="8">
    <location>
        <begin position="433"/>
        <end position="456"/>
    </location>
</feature>
<evidence type="ECO:0000256" key="7">
    <source>
        <dbReference type="SAM" id="MobiDB-lite"/>
    </source>
</evidence>
<organism evidence="10 11">
    <name type="scientific">Rasamsonia emersonii (strain ATCC 16479 / CBS 393.64 / IMI 116815)</name>
    <dbReference type="NCBI Taxonomy" id="1408163"/>
    <lineage>
        <taxon>Eukaryota</taxon>
        <taxon>Fungi</taxon>
        <taxon>Dikarya</taxon>
        <taxon>Ascomycota</taxon>
        <taxon>Pezizomycotina</taxon>
        <taxon>Eurotiomycetes</taxon>
        <taxon>Eurotiomycetidae</taxon>
        <taxon>Eurotiales</taxon>
        <taxon>Trichocomaceae</taxon>
        <taxon>Rasamsonia</taxon>
    </lineage>
</organism>
<comment type="subcellular location">
    <subcellularLocation>
        <location evidence="1">Membrane</location>
        <topology evidence="1">Multi-pass membrane protein</topology>
    </subcellularLocation>
</comment>
<feature type="transmembrane region" description="Helical" evidence="8">
    <location>
        <begin position="564"/>
        <end position="584"/>
    </location>
</feature>
<evidence type="ECO:0000256" key="5">
    <source>
        <dbReference type="ARBA" id="ARBA00023136"/>
    </source>
</evidence>
<feature type="transmembrane region" description="Helical" evidence="8">
    <location>
        <begin position="799"/>
        <end position="818"/>
    </location>
</feature>
<dbReference type="InterPro" id="IPR020846">
    <property type="entry name" value="MFS_dom"/>
</dbReference>
<dbReference type="PANTHER" id="PTHR23502">
    <property type="entry name" value="MAJOR FACILITATOR SUPERFAMILY"/>
    <property type="match status" value="1"/>
</dbReference>
<dbReference type="EC" id="2.7.1.172" evidence="2"/>
<evidence type="ECO:0000256" key="3">
    <source>
        <dbReference type="ARBA" id="ARBA00022692"/>
    </source>
</evidence>
<dbReference type="InterPro" id="IPR036259">
    <property type="entry name" value="MFS_trans_sf"/>
</dbReference>
<dbReference type="InterPro" id="IPR011009">
    <property type="entry name" value="Kinase-like_dom_sf"/>
</dbReference>
<feature type="transmembrane region" description="Helical" evidence="8">
    <location>
        <begin position="590"/>
        <end position="610"/>
    </location>
</feature>
<dbReference type="PANTHER" id="PTHR23502:SF151">
    <property type="entry name" value="MAJOR FACILITATOR SUPERFAMILY (MFS) PROFILE DOMAIN-CONTAINING PROTEIN"/>
    <property type="match status" value="1"/>
</dbReference>
<dbReference type="SUPFAM" id="SSF56112">
    <property type="entry name" value="Protein kinase-like (PK-like)"/>
    <property type="match status" value="1"/>
</dbReference>
<dbReference type="RefSeq" id="XP_013329838.1">
    <property type="nucleotide sequence ID" value="XM_013474384.1"/>
</dbReference>
<dbReference type="GO" id="GO:0022857">
    <property type="term" value="F:transmembrane transporter activity"/>
    <property type="evidence" value="ECO:0007669"/>
    <property type="project" value="InterPro"/>
</dbReference>
<feature type="transmembrane region" description="Helical" evidence="8">
    <location>
        <begin position="500"/>
        <end position="518"/>
    </location>
</feature>
<dbReference type="InterPro" id="IPR016477">
    <property type="entry name" value="Fructo-/Ketosamine-3-kinase"/>
</dbReference>
<dbReference type="AlphaFoldDB" id="A0A0F4YZH1"/>
<protein>
    <recommendedName>
        <fullName evidence="2">protein-ribulosamine 3-kinase</fullName>
        <ecNumber evidence="2">2.7.1.172</ecNumber>
    </recommendedName>
</protein>
<dbReference type="Gene3D" id="3.90.1200.10">
    <property type="match status" value="1"/>
</dbReference>
<comment type="caution">
    <text evidence="10">The sequence shown here is derived from an EMBL/GenBank/DDBJ whole genome shotgun (WGS) entry which is preliminary data.</text>
</comment>
<feature type="transmembrane region" description="Helical" evidence="8">
    <location>
        <begin position="530"/>
        <end position="552"/>
    </location>
</feature>
<dbReference type="STRING" id="1408163.A0A0F4YZH1"/>
<dbReference type="GO" id="GO:0005886">
    <property type="term" value="C:plasma membrane"/>
    <property type="evidence" value="ECO:0007669"/>
    <property type="project" value="TreeGrafter"/>
</dbReference>
<feature type="transmembrane region" description="Helical" evidence="8">
    <location>
        <begin position="830"/>
        <end position="853"/>
    </location>
</feature>
<dbReference type="OrthoDB" id="5772781at2759"/>
<keyword evidence="4 8" id="KW-1133">Transmembrane helix</keyword>
<sequence>MSTSVHTLLNNLVVVPDGPHISGDFPVDTNVLAKFPEGTRIISANRFGTSAWTITAHLVVRLPDGTESHYFLKCATEEAGRVMMEGEFNSMSELYKTMPNFVPKPHSWGKYQIDHPPTYFFLSQFIEMSDRVPDPNKLCSKLAQLHQNSVSPTGKFGFHITTCQGRIPQAVSWESSWTVFFTKLLQHVLDLDTETNGYWEAFDMLAKRIISHVIPRLIGALERDGRSVKPCLIHTDLWEGNTGTSYETGDIYIFDAAAFYAHNEMEIGDWRCNYNKIHNKIYTKTYLRYLPPSEPLQEWDDRNRMYCIYYNVIYSVNHRSQGTAVRQTAYDDMYYLIDKYAPFPEGAGPARLSPSERASLIASGGRTNWKTPDTAAMAAVEKGPINNAHSEPSKQEITQKAEEHRQAGSPATATPTETPPTPYTTFTATEKRLLTLLVGLATITSPLTATIYFPLLPLLRTHFHVSGQAINLTLTIYIIFQALSPAIFGPLSDSLGRRPLYLLTLSIYVMGNLGLAINKNSYGVLLAFRVLQSLGASAAFAISYGVVADVCVPSDRGIMLGRVSMALNLGTCVGPIVGGFVAYKSGSYQWVFWALVIVGGILILSVGALLPETARSIVGNGKRQNWWEESWWTLVMRFFKAQRMDEVGATWRQDASRRWHIPNPLACLRIIFYWDTFLCLWIHGSFYAVDYSLAAAVPDIYKDIYRFNELQIGLSYLPRGGGIIVGGYCNGKLMDYNYRFIARQLGWTVDRVSGDDLSRFPIERARSRGSLTLLAISTATLIGYGWAVTKHAHVSIPLILQFVQGFWGTCFYTTYNTLLVDLFPESPSTAAAAASITRCAMAAVSVAVLQPLLNAAGRGWYFTVLGIWSGSCGVVAVCLIRKKGMHWRTERLARRDNTAVA</sequence>
<accession>A0A0F4YZH1</accession>
<feature type="transmembrane region" description="Helical" evidence="8">
    <location>
        <begin position="769"/>
        <end position="787"/>
    </location>
</feature>
<keyword evidence="3 8" id="KW-0812">Transmembrane</keyword>
<dbReference type="Pfam" id="PF07690">
    <property type="entry name" value="MFS_1"/>
    <property type="match status" value="1"/>
</dbReference>
<evidence type="ECO:0000256" key="2">
    <source>
        <dbReference type="ARBA" id="ARBA00011961"/>
    </source>
</evidence>